<organism evidence="7 8">
    <name type="scientific">Achromobacter marplatensis</name>
    <dbReference type="NCBI Taxonomy" id="470868"/>
    <lineage>
        <taxon>Bacteria</taxon>
        <taxon>Pseudomonadati</taxon>
        <taxon>Pseudomonadota</taxon>
        <taxon>Betaproteobacteria</taxon>
        <taxon>Burkholderiales</taxon>
        <taxon>Alcaligenaceae</taxon>
        <taxon>Achromobacter</taxon>
    </lineage>
</organism>
<dbReference type="EMBL" id="JAOCKG010000004">
    <property type="protein sequence ID" value="MDH2051243.1"/>
    <property type="molecule type" value="Genomic_DNA"/>
</dbReference>
<keyword evidence="5" id="KW-1133">Transmembrane helix</keyword>
<evidence type="ECO:0000259" key="6">
    <source>
        <dbReference type="PROSITE" id="PS51352"/>
    </source>
</evidence>
<accession>A0AA43B0R7</accession>
<dbReference type="GO" id="GO:0017004">
    <property type="term" value="P:cytochrome complex assembly"/>
    <property type="evidence" value="ECO:0007669"/>
    <property type="project" value="UniProtKB-KW"/>
</dbReference>
<dbReference type="Proteomes" id="UP001161276">
    <property type="component" value="Unassembled WGS sequence"/>
</dbReference>
<keyword evidence="5" id="KW-0812">Transmembrane</keyword>
<dbReference type="PROSITE" id="PS51352">
    <property type="entry name" value="THIOREDOXIN_2"/>
    <property type="match status" value="1"/>
</dbReference>
<dbReference type="InterPro" id="IPR036249">
    <property type="entry name" value="Thioredoxin-like_sf"/>
</dbReference>
<dbReference type="RefSeq" id="WP_280026950.1">
    <property type="nucleotide sequence ID" value="NZ_JAOCKG010000004.1"/>
</dbReference>
<evidence type="ECO:0000256" key="3">
    <source>
        <dbReference type="ARBA" id="ARBA00023157"/>
    </source>
</evidence>
<name>A0AA43B0R7_9BURK</name>
<keyword evidence="3" id="KW-1015">Disulfide bond</keyword>
<feature type="transmembrane region" description="Helical" evidence="5">
    <location>
        <begin position="12"/>
        <end position="33"/>
    </location>
</feature>
<evidence type="ECO:0000256" key="5">
    <source>
        <dbReference type="SAM" id="Phobius"/>
    </source>
</evidence>
<evidence type="ECO:0000313" key="8">
    <source>
        <dbReference type="Proteomes" id="UP001161276"/>
    </source>
</evidence>
<keyword evidence="2" id="KW-0201">Cytochrome c-type biogenesis</keyword>
<evidence type="ECO:0000313" key="7">
    <source>
        <dbReference type="EMBL" id="MDH2051243.1"/>
    </source>
</evidence>
<dbReference type="PANTHER" id="PTHR42852">
    <property type="entry name" value="THIOL:DISULFIDE INTERCHANGE PROTEIN DSBE"/>
    <property type="match status" value="1"/>
</dbReference>
<keyword evidence="5" id="KW-0472">Membrane</keyword>
<dbReference type="InterPro" id="IPR050553">
    <property type="entry name" value="Thioredoxin_ResA/DsbE_sf"/>
</dbReference>
<sequence>MNGMLQIGPVMLPVTLLAIITSVLAGQWISAWLFRRCGRDGQLPLSRLLLAGLLASRATFVAEQFDAYATDPTSIIDIRDGGWNATVGFVTAWAYGGWLAWRRHDWKVPLLVGLAASTLVWSGAHLLAAASGSTMARSGLPAVEFRTLASEPQSLQDFRGRPVVINLWAGWCPPCRREMPIFAQAQEEYPDIAFVFLNQGESLATVKQFLAQQDLALNNVLLDADTQAATIFGHRALPATLFFDSDGRHVDTRLGELSRATLTQRLTLLNRPSIHDASKEKRP</sequence>
<gene>
    <name evidence="7" type="ORF">N5K24_12595</name>
</gene>
<dbReference type="InterPro" id="IPR013766">
    <property type="entry name" value="Thioredoxin_domain"/>
</dbReference>
<dbReference type="CDD" id="cd02966">
    <property type="entry name" value="TlpA_like_family"/>
    <property type="match status" value="1"/>
</dbReference>
<dbReference type="Pfam" id="PF08534">
    <property type="entry name" value="Redoxin"/>
    <property type="match status" value="1"/>
</dbReference>
<dbReference type="InterPro" id="IPR013740">
    <property type="entry name" value="Redoxin"/>
</dbReference>
<dbReference type="GO" id="GO:0030313">
    <property type="term" value="C:cell envelope"/>
    <property type="evidence" value="ECO:0007669"/>
    <property type="project" value="UniProtKB-SubCell"/>
</dbReference>
<feature type="transmembrane region" description="Helical" evidence="5">
    <location>
        <begin position="82"/>
        <end position="101"/>
    </location>
</feature>
<feature type="domain" description="Thioredoxin" evidence="6">
    <location>
        <begin position="136"/>
        <end position="271"/>
    </location>
</feature>
<comment type="subcellular location">
    <subcellularLocation>
        <location evidence="1">Cell envelope</location>
    </subcellularLocation>
</comment>
<dbReference type="AlphaFoldDB" id="A0AA43B0R7"/>
<dbReference type="SUPFAM" id="SSF52833">
    <property type="entry name" value="Thioredoxin-like"/>
    <property type="match status" value="1"/>
</dbReference>
<comment type="caution">
    <text evidence="7">The sequence shown here is derived from an EMBL/GenBank/DDBJ whole genome shotgun (WGS) entry which is preliminary data.</text>
</comment>
<dbReference type="PROSITE" id="PS00194">
    <property type="entry name" value="THIOREDOXIN_1"/>
    <property type="match status" value="1"/>
</dbReference>
<protein>
    <submittedName>
        <fullName evidence="7">TlpA family protein disulfide reductase</fullName>
    </submittedName>
</protein>
<evidence type="ECO:0000256" key="2">
    <source>
        <dbReference type="ARBA" id="ARBA00022748"/>
    </source>
</evidence>
<feature type="transmembrane region" description="Helical" evidence="5">
    <location>
        <begin position="45"/>
        <end position="62"/>
    </location>
</feature>
<dbReference type="InterPro" id="IPR017937">
    <property type="entry name" value="Thioredoxin_CS"/>
</dbReference>
<evidence type="ECO:0000256" key="4">
    <source>
        <dbReference type="ARBA" id="ARBA00023284"/>
    </source>
</evidence>
<proteinExistence type="predicted"/>
<dbReference type="Gene3D" id="3.40.30.10">
    <property type="entry name" value="Glutaredoxin"/>
    <property type="match status" value="1"/>
</dbReference>
<dbReference type="PANTHER" id="PTHR42852:SF6">
    <property type="entry name" value="THIOL:DISULFIDE INTERCHANGE PROTEIN DSBE"/>
    <property type="match status" value="1"/>
</dbReference>
<evidence type="ECO:0000256" key="1">
    <source>
        <dbReference type="ARBA" id="ARBA00004196"/>
    </source>
</evidence>
<reference evidence="7" key="1">
    <citation type="submission" date="2022-09" db="EMBL/GenBank/DDBJ databases">
        <title>Intensive care unit water sources are persistently colonized with multi-drug resistant bacteria and are the site of extensive horizontal gene transfer of antibiotic resistance genes.</title>
        <authorList>
            <person name="Diorio-Toth L."/>
        </authorList>
    </citation>
    <scope>NUCLEOTIDE SEQUENCE</scope>
    <source>
        <strain evidence="7">GD03676</strain>
    </source>
</reference>
<dbReference type="GO" id="GO:0015036">
    <property type="term" value="F:disulfide oxidoreductase activity"/>
    <property type="evidence" value="ECO:0007669"/>
    <property type="project" value="UniProtKB-ARBA"/>
</dbReference>
<keyword evidence="4" id="KW-0676">Redox-active center</keyword>
<feature type="transmembrane region" description="Helical" evidence="5">
    <location>
        <begin position="108"/>
        <end position="128"/>
    </location>
</feature>